<organism evidence="3 4">
    <name type="scientific">Digitaria exilis</name>
    <dbReference type="NCBI Taxonomy" id="1010633"/>
    <lineage>
        <taxon>Eukaryota</taxon>
        <taxon>Viridiplantae</taxon>
        <taxon>Streptophyta</taxon>
        <taxon>Embryophyta</taxon>
        <taxon>Tracheophyta</taxon>
        <taxon>Spermatophyta</taxon>
        <taxon>Magnoliopsida</taxon>
        <taxon>Liliopsida</taxon>
        <taxon>Poales</taxon>
        <taxon>Poaceae</taxon>
        <taxon>PACMAD clade</taxon>
        <taxon>Panicoideae</taxon>
        <taxon>Panicodae</taxon>
        <taxon>Paniceae</taxon>
        <taxon>Anthephorinae</taxon>
        <taxon>Digitaria</taxon>
    </lineage>
</organism>
<feature type="signal peptide" evidence="2">
    <location>
        <begin position="1"/>
        <end position="30"/>
    </location>
</feature>
<gene>
    <name evidence="3" type="ORF">HU200_024648</name>
</gene>
<feature type="region of interest" description="Disordered" evidence="1">
    <location>
        <begin position="29"/>
        <end position="53"/>
    </location>
</feature>
<evidence type="ECO:0000313" key="3">
    <source>
        <dbReference type="EMBL" id="KAF8719887.1"/>
    </source>
</evidence>
<evidence type="ECO:0000313" key="4">
    <source>
        <dbReference type="Proteomes" id="UP000636709"/>
    </source>
</evidence>
<name>A0A835C091_9POAL</name>
<sequence length="258" mass="28408">MFTANGTAIHHSWGTFCQLLVLGLTVGSDSKRGTPKDSDSNEEDSDSNETWASMYSSDSDAWGQVYLLNDDQYSNIDHPDIQHNPPMLHGNRLYFTLDTLEGEEVMPALRFSLAADDDEKLSILLSPEEASPYPAGMYLATSEGLAFAGPVAVHSDSDDEGNEDNTICVWSLSNNPPPFDEFWMPQGLKDSTGQKAKAEILGKRSGLLATTPSGKKAKVELSAQEESRLVMPTIQFVKARQIFDSRGNPTRQPWQPNH</sequence>
<reference evidence="3" key="1">
    <citation type="submission" date="2020-07" db="EMBL/GenBank/DDBJ databases">
        <title>Genome sequence and genetic diversity analysis of an under-domesticated orphan crop, white fonio (Digitaria exilis).</title>
        <authorList>
            <person name="Bennetzen J.L."/>
            <person name="Chen S."/>
            <person name="Ma X."/>
            <person name="Wang X."/>
            <person name="Yssel A.E.J."/>
            <person name="Chaluvadi S.R."/>
            <person name="Johnson M."/>
            <person name="Gangashetty P."/>
            <person name="Hamidou F."/>
            <person name="Sanogo M.D."/>
            <person name="Zwaenepoel A."/>
            <person name="Wallace J."/>
            <person name="Van De Peer Y."/>
            <person name="Van Deynze A."/>
        </authorList>
    </citation>
    <scope>NUCLEOTIDE SEQUENCE</scope>
    <source>
        <tissue evidence="3">Leaves</tissue>
    </source>
</reference>
<keyword evidence="4" id="KW-1185">Reference proteome</keyword>
<evidence type="ECO:0000256" key="1">
    <source>
        <dbReference type="SAM" id="MobiDB-lite"/>
    </source>
</evidence>
<comment type="caution">
    <text evidence="3">The sequence shown here is derived from an EMBL/GenBank/DDBJ whole genome shotgun (WGS) entry which is preliminary data.</text>
</comment>
<proteinExistence type="predicted"/>
<feature type="chain" id="PRO_5032444463" evidence="2">
    <location>
        <begin position="31"/>
        <end position="258"/>
    </location>
</feature>
<feature type="compositionally biased region" description="Basic and acidic residues" evidence="1">
    <location>
        <begin position="29"/>
        <end position="39"/>
    </location>
</feature>
<dbReference type="Proteomes" id="UP000636709">
    <property type="component" value="Unassembled WGS sequence"/>
</dbReference>
<dbReference type="OrthoDB" id="692361at2759"/>
<dbReference type="EMBL" id="JACEFO010001700">
    <property type="protein sequence ID" value="KAF8719887.1"/>
    <property type="molecule type" value="Genomic_DNA"/>
</dbReference>
<protein>
    <submittedName>
        <fullName evidence="3">Uncharacterized protein</fullName>
    </submittedName>
</protein>
<evidence type="ECO:0000256" key="2">
    <source>
        <dbReference type="SAM" id="SignalP"/>
    </source>
</evidence>
<keyword evidence="2" id="KW-0732">Signal</keyword>
<accession>A0A835C091</accession>
<dbReference type="AlphaFoldDB" id="A0A835C091"/>